<dbReference type="InterPro" id="IPR050111">
    <property type="entry name" value="C-type_lectin/snaclec_domain"/>
</dbReference>
<dbReference type="PANTHER" id="PTHR22803">
    <property type="entry name" value="MANNOSE, PHOSPHOLIPASE, LECTIN RECEPTOR RELATED"/>
    <property type="match status" value="1"/>
</dbReference>
<accession>A0A7R8ZWS2</accession>
<reference evidence="1" key="1">
    <citation type="submission" date="2020-11" db="EMBL/GenBank/DDBJ databases">
        <authorList>
            <person name="Tran Van P."/>
        </authorList>
    </citation>
    <scope>NUCLEOTIDE SEQUENCE</scope>
</reference>
<dbReference type="SUPFAM" id="SSF56436">
    <property type="entry name" value="C-type lectin-like"/>
    <property type="match status" value="2"/>
</dbReference>
<protein>
    <submittedName>
        <fullName evidence="1">Uncharacterized protein</fullName>
    </submittedName>
</protein>
<dbReference type="OrthoDB" id="6132182at2759"/>
<dbReference type="EMBL" id="OB670008">
    <property type="protein sequence ID" value="CAD7234823.1"/>
    <property type="molecule type" value="Genomic_DNA"/>
</dbReference>
<dbReference type="CDD" id="cd00037">
    <property type="entry name" value="CLECT"/>
    <property type="match status" value="2"/>
</dbReference>
<dbReference type="InterPro" id="IPR016187">
    <property type="entry name" value="CTDL_fold"/>
</dbReference>
<sequence length="325" mass="36224">MHSLLSGFVLALALVATIDGALDLPSNERPRIPVYEGQCDPPFSPVEGSHCYFLSYNKMKSDWLSAQLVCSWLHPNGRLAEFETVEELVDATEFLFKDNQDGTYPWAAPGPWIGAIELGDSNEFVWASSNSPIEVPNWSPSRPNSPTFGDGVALDVTNFFEWIDLSNGTEIPILCEIPSNPPPVELTCSDGFFSLGDRCYAVFDNDADRLSWYNAKTLCTSLAVGGHLVEFQTADELGLVKDHLLESNYDCFFYWIGAEEIGNTNTYFWTSSGQVVVFYDWWSGQPDDGTSGDAIGLRCSDNWRWSDEPKYGTRRFICEAPPVDV</sequence>
<proteinExistence type="predicted"/>
<dbReference type="InterPro" id="IPR001304">
    <property type="entry name" value="C-type_lectin-like"/>
</dbReference>
<organism evidence="1">
    <name type="scientific">Cyprideis torosa</name>
    <dbReference type="NCBI Taxonomy" id="163714"/>
    <lineage>
        <taxon>Eukaryota</taxon>
        <taxon>Metazoa</taxon>
        <taxon>Ecdysozoa</taxon>
        <taxon>Arthropoda</taxon>
        <taxon>Crustacea</taxon>
        <taxon>Oligostraca</taxon>
        <taxon>Ostracoda</taxon>
        <taxon>Podocopa</taxon>
        <taxon>Podocopida</taxon>
        <taxon>Cytherocopina</taxon>
        <taxon>Cytheroidea</taxon>
        <taxon>Cytherideidae</taxon>
        <taxon>Cyprideis</taxon>
    </lineage>
</organism>
<dbReference type="Pfam" id="PF00059">
    <property type="entry name" value="Lectin_C"/>
    <property type="match status" value="1"/>
</dbReference>
<dbReference type="InterPro" id="IPR016186">
    <property type="entry name" value="C-type_lectin-like/link_sf"/>
</dbReference>
<gene>
    <name evidence="1" type="ORF">CTOB1V02_LOCUS12639</name>
</gene>
<dbReference type="PROSITE" id="PS50041">
    <property type="entry name" value="C_TYPE_LECTIN_2"/>
    <property type="match status" value="2"/>
</dbReference>
<evidence type="ECO:0000313" key="1">
    <source>
        <dbReference type="EMBL" id="CAD7234823.1"/>
    </source>
</evidence>
<dbReference type="AlphaFoldDB" id="A0A7R8ZWS2"/>
<dbReference type="SMART" id="SM00034">
    <property type="entry name" value="CLECT"/>
    <property type="match status" value="2"/>
</dbReference>
<dbReference type="Gene3D" id="3.10.100.10">
    <property type="entry name" value="Mannose-Binding Protein A, subunit A"/>
    <property type="match status" value="2"/>
</dbReference>
<name>A0A7R8ZWS2_9CRUS</name>